<keyword evidence="2" id="KW-1185">Reference proteome</keyword>
<sequence>MWFWKAWWGDVNNCVSRTSLFDGLDGLEEGRLKASSSYSHGTSERAMMKHWRVCRTEFNF</sequence>
<dbReference type="OrthoDB" id="261831at2759"/>
<proteinExistence type="predicted"/>
<dbReference type="EMBL" id="JAAMPC010000009">
    <property type="protein sequence ID" value="KAG2296069.1"/>
    <property type="molecule type" value="Genomic_DNA"/>
</dbReference>
<name>A0A8X7UZ35_BRACI</name>
<dbReference type="AlphaFoldDB" id="A0A8X7UZ35"/>
<gene>
    <name evidence="1" type="ORF">Bca52824_042738</name>
</gene>
<evidence type="ECO:0000313" key="2">
    <source>
        <dbReference type="Proteomes" id="UP000886595"/>
    </source>
</evidence>
<comment type="caution">
    <text evidence="1">The sequence shown here is derived from an EMBL/GenBank/DDBJ whole genome shotgun (WGS) entry which is preliminary data.</text>
</comment>
<protein>
    <submittedName>
        <fullName evidence="1">Uncharacterized protein</fullName>
    </submittedName>
</protein>
<organism evidence="1 2">
    <name type="scientific">Brassica carinata</name>
    <name type="common">Ethiopian mustard</name>
    <name type="synonym">Abyssinian cabbage</name>
    <dbReference type="NCBI Taxonomy" id="52824"/>
    <lineage>
        <taxon>Eukaryota</taxon>
        <taxon>Viridiplantae</taxon>
        <taxon>Streptophyta</taxon>
        <taxon>Embryophyta</taxon>
        <taxon>Tracheophyta</taxon>
        <taxon>Spermatophyta</taxon>
        <taxon>Magnoliopsida</taxon>
        <taxon>eudicotyledons</taxon>
        <taxon>Gunneridae</taxon>
        <taxon>Pentapetalae</taxon>
        <taxon>rosids</taxon>
        <taxon>malvids</taxon>
        <taxon>Brassicales</taxon>
        <taxon>Brassicaceae</taxon>
        <taxon>Brassiceae</taxon>
        <taxon>Brassica</taxon>
    </lineage>
</organism>
<reference evidence="1 2" key="1">
    <citation type="submission" date="2020-02" db="EMBL/GenBank/DDBJ databases">
        <authorList>
            <person name="Ma Q."/>
            <person name="Huang Y."/>
            <person name="Song X."/>
            <person name="Pei D."/>
        </authorList>
    </citation>
    <scope>NUCLEOTIDE SEQUENCE [LARGE SCALE GENOMIC DNA]</scope>
    <source>
        <strain evidence="1">Sxm20200214</strain>
        <tissue evidence="1">Leaf</tissue>
    </source>
</reference>
<evidence type="ECO:0000313" key="1">
    <source>
        <dbReference type="EMBL" id="KAG2296069.1"/>
    </source>
</evidence>
<accession>A0A8X7UZ35</accession>
<dbReference type="Proteomes" id="UP000886595">
    <property type="component" value="Unassembled WGS sequence"/>
</dbReference>